<sequence length="93" mass="10120">MATISNTTEAIPDRVKSLYGFTSERGINLSDVVKEANKTLEQKGQDPISYKGVVNRLAILRRGKHASISEELITLLEDTAISLSKSKVETATA</sequence>
<dbReference type="AlphaFoldDB" id="A0A9X2L0Q7"/>
<dbReference type="EMBL" id="JANDBC010000001">
    <property type="protein sequence ID" value="MCP9290047.1"/>
    <property type="molecule type" value="Genomic_DNA"/>
</dbReference>
<accession>A0A9X2L0Q7</accession>
<gene>
    <name evidence="1" type="ORF">NM125_00475</name>
</gene>
<dbReference type="Proteomes" id="UP001139125">
    <property type="component" value="Unassembled WGS sequence"/>
</dbReference>
<protein>
    <submittedName>
        <fullName evidence="1">Uncharacterized protein</fullName>
    </submittedName>
</protein>
<dbReference type="RefSeq" id="WP_255131761.1">
    <property type="nucleotide sequence ID" value="NZ_JANDBC010000001.1"/>
</dbReference>
<organism evidence="1 2">
    <name type="scientific">Gracilimonas sediminicola</name>
    <dbReference type="NCBI Taxonomy" id="2952158"/>
    <lineage>
        <taxon>Bacteria</taxon>
        <taxon>Pseudomonadati</taxon>
        <taxon>Balneolota</taxon>
        <taxon>Balneolia</taxon>
        <taxon>Balneolales</taxon>
        <taxon>Balneolaceae</taxon>
        <taxon>Gracilimonas</taxon>
    </lineage>
</organism>
<name>A0A9X2L0Q7_9BACT</name>
<comment type="caution">
    <text evidence="1">The sequence shown here is derived from an EMBL/GenBank/DDBJ whole genome shotgun (WGS) entry which is preliminary data.</text>
</comment>
<keyword evidence="2" id="KW-1185">Reference proteome</keyword>
<evidence type="ECO:0000313" key="1">
    <source>
        <dbReference type="EMBL" id="MCP9290047.1"/>
    </source>
</evidence>
<proteinExistence type="predicted"/>
<evidence type="ECO:0000313" key="2">
    <source>
        <dbReference type="Proteomes" id="UP001139125"/>
    </source>
</evidence>
<reference evidence="1" key="1">
    <citation type="submission" date="2022-06" db="EMBL/GenBank/DDBJ databases">
        <title>Gracilimonas sp. CAU 1638 isolated from sea sediment.</title>
        <authorList>
            <person name="Kim W."/>
        </authorList>
    </citation>
    <scope>NUCLEOTIDE SEQUENCE</scope>
    <source>
        <strain evidence="1">CAU 1638</strain>
    </source>
</reference>